<keyword evidence="1" id="KW-0732">Signal</keyword>
<dbReference type="SMART" id="SM00191">
    <property type="entry name" value="Int_alpha"/>
    <property type="match status" value="3"/>
</dbReference>
<dbReference type="PANTHER" id="PTHR44103">
    <property type="entry name" value="PROPROTEIN CONVERTASE P"/>
    <property type="match status" value="1"/>
</dbReference>
<dbReference type="InterPro" id="IPR013517">
    <property type="entry name" value="FG-GAP"/>
</dbReference>
<dbReference type="Proteomes" id="UP000077875">
    <property type="component" value="Chromosome"/>
</dbReference>
<keyword evidence="5" id="KW-1185">Reference proteome</keyword>
<sequence>MMLATTITGCAATNATTSADSSVRDPATDAFVLIPEAPSSAFVDATAPNVPIAPSLHATDSVFLDVDHDGDLDVVISVEYGVNRLYLNDGTGKLTYVPDAFGKEIHDSEHVRAADFDGDGNMDVVFVAESDEVHQLFLGDGKGGFIDASDRLPATSQGNALATGDLNGDGLPDIFIGSTGETGHAPDAPILPARNLLFLNDPERPGHFIDATQTNLPDSNDQTEGVALADVNGDGHLDIVLASPAFPNRLLINDGTGRFTDESDRLDLRVPMESREVHVFDANGDGHQDIVFFSITSNNFGWDKDPQTRLLINDGSGHFRDETESRLPSHTFSSWAGTVVDFNGDGAPDLLVGAIQVPGFVPQQLRAWQNDGEGNFTDVTSSVVPGVTVGRSWSMGKGDLDGDGKDDVLIGGWGTQARLLLSDIEAYQASLPPLPKLEPSAR</sequence>
<dbReference type="InterPro" id="IPR013519">
    <property type="entry name" value="Int_alpha_beta-p"/>
</dbReference>
<dbReference type="KEGG" id="haa:A5892_15290"/>
<protein>
    <recommendedName>
        <fullName evidence="6">VCBS repeat-containing protein</fullName>
    </recommendedName>
</protein>
<dbReference type="AlphaFoldDB" id="A0A172YHC8"/>
<evidence type="ECO:0000256" key="2">
    <source>
        <dbReference type="ARBA" id="ARBA00022737"/>
    </source>
</evidence>
<dbReference type="EMBL" id="CP015243">
    <property type="protein sequence ID" value="ANF58661.1"/>
    <property type="molecule type" value="Genomic_DNA"/>
</dbReference>
<evidence type="ECO:0000313" key="5">
    <source>
        <dbReference type="Proteomes" id="UP000077875"/>
    </source>
</evidence>
<dbReference type="Gene3D" id="2.130.10.130">
    <property type="entry name" value="Integrin alpha, N-terminal"/>
    <property type="match status" value="2"/>
</dbReference>
<keyword evidence="3" id="KW-0325">Glycoprotein</keyword>
<dbReference type="Pfam" id="PF13517">
    <property type="entry name" value="FG-GAP_3"/>
    <property type="match status" value="4"/>
</dbReference>
<evidence type="ECO:0000313" key="4">
    <source>
        <dbReference type="EMBL" id="ANF58661.1"/>
    </source>
</evidence>
<keyword evidence="2" id="KW-0677">Repeat</keyword>
<proteinExistence type="predicted"/>
<evidence type="ECO:0008006" key="6">
    <source>
        <dbReference type="Google" id="ProtNLM"/>
    </source>
</evidence>
<dbReference type="STRING" id="376489.A5892_15290"/>
<evidence type="ECO:0000256" key="3">
    <source>
        <dbReference type="ARBA" id="ARBA00023180"/>
    </source>
</evidence>
<accession>A0A172YHC8</accession>
<evidence type="ECO:0000256" key="1">
    <source>
        <dbReference type="ARBA" id="ARBA00022729"/>
    </source>
</evidence>
<dbReference type="SUPFAM" id="SSF69318">
    <property type="entry name" value="Integrin alpha N-terminal domain"/>
    <property type="match status" value="2"/>
</dbReference>
<name>A0A172YHC8_9GAMM</name>
<dbReference type="PANTHER" id="PTHR44103:SF1">
    <property type="entry name" value="PROPROTEIN CONVERTASE P"/>
    <property type="match status" value="1"/>
</dbReference>
<gene>
    <name evidence="4" type="ORF">A5892_15290</name>
</gene>
<dbReference type="Pfam" id="PF01839">
    <property type="entry name" value="FG-GAP"/>
    <property type="match status" value="1"/>
</dbReference>
<dbReference type="InterPro" id="IPR028994">
    <property type="entry name" value="Integrin_alpha_N"/>
</dbReference>
<reference evidence="4 5" key="1">
    <citation type="submission" date="2016-04" db="EMBL/GenBank/DDBJ databases">
        <title>Complete Genome Sequence of Halotalea alkalilenta IHB B 13600.</title>
        <authorList>
            <person name="Swarnkar M.K."/>
            <person name="Sharma A."/>
            <person name="Kaushal K."/>
            <person name="Soni R."/>
            <person name="Rana S."/>
            <person name="Singh A.K."/>
            <person name="Gulati A."/>
        </authorList>
    </citation>
    <scope>NUCLEOTIDE SEQUENCE [LARGE SCALE GENOMIC DNA]</scope>
    <source>
        <strain evidence="4 5">IHB B 13600</strain>
    </source>
</reference>
<organism evidence="4 5">
    <name type="scientific">Halotalea alkalilenta</name>
    <dbReference type="NCBI Taxonomy" id="376489"/>
    <lineage>
        <taxon>Bacteria</taxon>
        <taxon>Pseudomonadati</taxon>
        <taxon>Pseudomonadota</taxon>
        <taxon>Gammaproteobacteria</taxon>
        <taxon>Oceanospirillales</taxon>
        <taxon>Halomonadaceae</taxon>
        <taxon>Halotalea</taxon>
    </lineage>
</organism>